<evidence type="ECO:0000256" key="1">
    <source>
        <dbReference type="SAM" id="MobiDB-lite"/>
    </source>
</evidence>
<organism evidence="2 3">
    <name type="scientific">Candidatus Macondimonas diazotrophica</name>
    <dbReference type="NCBI Taxonomy" id="2305248"/>
    <lineage>
        <taxon>Bacteria</taxon>
        <taxon>Pseudomonadati</taxon>
        <taxon>Pseudomonadota</taxon>
        <taxon>Gammaproteobacteria</taxon>
        <taxon>Chromatiales</taxon>
        <taxon>Ectothiorhodospiraceae</taxon>
        <taxon>Candidatus Macondimonas</taxon>
    </lineage>
</organism>
<reference evidence="2 3" key="1">
    <citation type="journal article" date="2019" name="ISME J.">
        <title>Candidatus Macondimonas diazotrophica, a novel gammaproteobacterial genus dominating crude-oil-contaminated coastal sediments.</title>
        <authorList>
            <person name="Karthikeyan S."/>
            <person name="Konstantinidis K."/>
        </authorList>
    </citation>
    <scope>NUCLEOTIDE SEQUENCE [LARGE SCALE GENOMIC DNA]</scope>
    <source>
        <strain evidence="2 3">KTK01</strain>
    </source>
</reference>
<name>A0A4Z0F8Q5_9GAMM</name>
<evidence type="ECO:0000313" key="2">
    <source>
        <dbReference type="EMBL" id="TFZ82167.1"/>
    </source>
</evidence>
<proteinExistence type="predicted"/>
<dbReference type="RefSeq" id="WP_135282095.1">
    <property type="nucleotide sequence ID" value="NZ_SRIO01000011.1"/>
</dbReference>
<dbReference type="Proteomes" id="UP000297890">
    <property type="component" value="Unassembled WGS sequence"/>
</dbReference>
<protein>
    <submittedName>
        <fullName evidence="2">Uncharacterized protein</fullName>
    </submittedName>
</protein>
<dbReference type="EMBL" id="SRIO01000011">
    <property type="protein sequence ID" value="TFZ82167.1"/>
    <property type="molecule type" value="Genomic_DNA"/>
</dbReference>
<gene>
    <name evidence="2" type="ORF">E4680_09085</name>
</gene>
<comment type="caution">
    <text evidence="2">The sequence shown here is derived from an EMBL/GenBank/DDBJ whole genome shotgun (WGS) entry which is preliminary data.</text>
</comment>
<accession>A0A4Z0F8Q5</accession>
<feature type="region of interest" description="Disordered" evidence="1">
    <location>
        <begin position="11"/>
        <end position="57"/>
    </location>
</feature>
<keyword evidence="3" id="KW-1185">Reference proteome</keyword>
<evidence type="ECO:0000313" key="3">
    <source>
        <dbReference type="Proteomes" id="UP000297890"/>
    </source>
</evidence>
<feature type="compositionally biased region" description="Basic residues" evidence="1">
    <location>
        <begin position="33"/>
        <end position="43"/>
    </location>
</feature>
<sequence>MQVELQITPVGGVNGFSGNPRASGVIPVVSHVRQTRHPRRRRQGDHGPQTGDLPRLTRAARRWRVHCITCSEATRPLPVAGSAG</sequence>
<dbReference type="AlphaFoldDB" id="A0A4Z0F8Q5"/>